<dbReference type="AlphaFoldDB" id="A0A1Y1QY19"/>
<evidence type="ECO:0000313" key="4">
    <source>
        <dbReference type="Proteomes" id="UP000192491"/>
    </source>
</evidence>
<dbReference type="Proteomes" id="UP000192491">
    <property type="component" value="Unassembled WGS sequence"/>
</dbReference>
<protein>
    <submittedName>
        <fullName evidence="3">Uncharacterized protein</fullName>
    </submittedName>
</protein>
<feature type="region of interest" description="Disordered" evidence="1">
    <location>
        <begin position="359"/>
        <end position="385"/>
    </location>
</feature>
<evidence type="ECO:0000256" key="1">
    <source>
        <dbReference type="SAM" id="MobiDB-lite"/>
    </source>
</evidence>
<feature type="compositionally biased region" description="Low complexity" evidence="1">
    <location>
        <begin position="185"/>
        <end position="195"/>
    </location>
</feature>
<comment type="caution">
    <text evidence="3">The sequence shown here is derived from an EMBL/GenBank/DDBJ whole genome shotgun (WGS) entry which is preliminary data.</text>
</comment>
<evidence type="ECO:0000313" key="3">
    <source>
        <dbReference type="EMBL" id="OQX16486.1"/>
    </source>
</evidence>
<gene>
    <name evidence="3" type="ORF">BWK73_03550</name>
</gene>
<feature type="signal peptide" evidence="2">
    <location>
        <begin position="1"/>
        <end position="32"/>
    </location>
</feature>
<feature type="chain" id="PRO_5012485790" evidence="2">
    <location>
        <begin position="33"/>
        <end position="959"/>
    </location>
</feature>
<feature type="region of interest" description="Disordered" evidence="1">
    <location>
        <begin position="171"/>
        <end position="240"/>
    </location>
</feature>
<organism evidence="3 4">
    <name type="scientific">Thiothrix lacustris</name>
    <dbReference type="NCBI Taxonomy" id="525917"/>
    <lineage>
        <taxon>Bacteria</taxon>
        <taxon>Pseudomonadati</taxon>
        <taxon>Pseudomonadota</taxon>
        <taxon>Gammaproteobacteria</taxon>
        <taxon>Thiotrichales</taxon>
        <taxon>Thiotrichaceae</taxon>
        <taxon>Thiothrix</taxon>
    </lineage>
</organism>
<sequence>MKPVVCGTSVQALLLLLAILTGICCFPSSAHALDAQDQAVIKALNLSQTMRSERYRNAFWKNGFHFYDCSWNQQPPRSGGPPVPTYLQRCFGVTATAIALYVFEDDASAQQFMKHPVRGNLFSDDYDPKLDCHRLAGGRYVIHVGSHLCPQRGEALLDLLEARVNAVITGDGEVYSPPAEDDGSNADASSDNPSGETPPPDDGTETTVSNLRDQLTHRPISGEAPPAGTTPLTNPNWNWDEIGKHFENMYQDGNIPSDGGQDGSSVDVPYSPANPPEWSETEVAVATGVGTTLGAGVAGLGAWLMLGQIGVGRREAFEDMGGLLRGQLPDDGFDAWKAKHQALGWKYVEENGIARFIPPDQAPVSPPIERPSQDGDVNPATGEIWSAEDGGWVGRNLYEQNQRRAQDIAAIEARSADAMQEYDAQTRAMGAEILDAPRQRAEIAKVFEERRKLDDAIEAIWRKDIQDGTLDETRKALLDHLQNKAEALSLQPDRTRALEELSTLGGVVEQQARAGFTPTYTYKDAVFDTSVQIGAAALDTVLTRGYASSAVGSSLAMRDAARAGKSLYEIAKAGVTSAAVDFGIGKSAEYLGHAVGAARTAWREAGEAAEEAAKVAERLGAAHNAVGDLAAQSERNLAKLEQNLVKDASGHPRARLEDVLEMQRTPHQVRNLKQTGAAELQEGFNNTLRSEVYKPHDKALVRQLKETCPDLADRKLVVHEFRTPGKASSGINTDRDFRVMFKNESGEWLEVPRERWEKNSQDIFADLTGYDASKCPKGLDATQQKAWWAEQHGHTATDRTFREACPDYSDQLIDAATGERVRGTPRIEELKNIASGKAGVPESPLQLRDPGAIGQQFDEKIAGNLRRGDTFEAVAQAQKGVDTLDAVRKAYDVQGLKAGELPERLSDAMTLIRASNLPAKPNAHELAALREGLENLGFSNLDEFGKSLAGQFDSLKLAK</sequence>
<name>A0A1Y1QY19_9GAMM</name>
<accession>A0A1Y1QY19</accession>
<proteinExistence type="predicted"/>
<feature type="compositionally biased region" description="Pro residues" evidence="1">
    <location>
        <begin position="360"/>
        <end position="369"/>
    </location>
</feature>
<reference evidence="3 4" key="1">
    <citation type="submission" date="2017-01" db="EMBL/GenBank/DDBJ databases">
        <title>Novel large sulfur bacteria in the metagenomes of groundwater-fed chemosynthetic microbial mats in the Lake Huron basin.</title>
        <authorList>
            <person name="Sharrar A.M."/>
            <person name="Flood B.E."/>
            <person name="Bailey J.V."/>
            <person name="Jones D.S."/>
            <person name="Biddanda B."/>
            <person name="Ruberg S.A."/>
            <person name="Marcus D.N."/>
            <person name="Dick G.J."/>
        </authorList>
    </citation>
    <scope>NUCLEOTIDE SEQUENCE [LARGE SCALE GENOMIC DNA]</scope>
    <source>
        <strain evidence="3">A8</strain>
    </source>
</reference>
<dbReference type="EMBL" id="MTEJ01000004">
    <property type="protein sequence ID" value="OQX16486.1"/>
    <property type="molecule type" value="Genomic_DNA"/>
</dbReference>
<keyword evidence="2" id="KW-0732">Signal</keyword>
<evidence type="ECO:0000256" key="2">
    <source>
        <dbReference type="SAM" id="SignalP"/>
    </source>
</evidence>